<dbReference type="InterPro" id="IPR009057">
    <property type="entry name" value="Homeodomain-like_sf"/>
</dbReference>
<protein>
    <recommendedName>
        <fullName evidence="1">SANT domain-containing protein</fullName>
    </recommendedName>
</protein>
<evidence type="ECO:0000313" key="2">
    <source>
        <dbReference type="EMBL" id="PFH49351.1"/>
    </source>
</evidence>
<accession>A0A2A9NM12</accession>
<evidence type="ECO:0000259" key="1">
    <source>
        <dbReference type="PROSITE" id="PS51293"/>
    </source>
</evidence>
<dbReference type="InterPro" id="IPR051571">
    <property type="entry name" value="N-CoR_corepressor"/>
</dbReference>
<dbReference type="OrthoDB" id="10258692at2759"/>
<dbReference type="PROSITE" id="PS51293">
    <property type="entry name" value="SANT"/>
    <property type="match status" value="1"/>
</dbReference>
<dbReference type="CDD" id="cd00167">
    <property type="entry name" value="SANT"/>
    <property type="match status" value="1"/>
</dbReference>
<gene>
    <name evidence="2" type="ORF">AMATHDRAFT_131406</name>
</gene>
<proteinExistence type="predicted"/>
<reference evidence="2 3" key="1">
    <citation type="submission" date="2014-02" db="EMBL/GenBank/DDBJ databases">
        <title>Transposable element dynamics among asymbiotic and ectomycorrhizal Amanita fungi.</title>
        <authorList>
            <consortium name="DOE Joint Genome Institute"/>
            <person name="Hess J."/>
            <person name="Skrede I."/>
            <person name="Wolfe B."/>
            <person name="LaButti K."/>
            <person name="Ohm R.A."/>
            <person name="Grigoriev I.V."/>
            <person name="Pringle A."/>
        </authorList>
    </citation>
    <scope>NUCLEOTIDE SEQUENCE [LARGE SCALE GENOMIC DNA]</scope>
    <source>
        <strain evidence="2 3">SKay4041</strain>
    </source>
</reference>
<dbReference type="AlphaFoldDB" id="A0A2A9NM12"/>
<feature type="domain" description="SANT" evidence="1">
    <location>
        <begin position="200"/>
        <end position="251"/>
    </location>
</feature>
<dbReference type="Pfam" id="PF00249">
    <property type="entry name" value="Myb_DNA-binding"/>
    <property type="match status" value="1"/>
</dbReference>
<sequence>MTRLLCDRQTREERVAPVLISNQMIARPSVPDRVSTGGPAALIDEVCQGRRHEERMAGFMGIRRVLVNQFEEREVARLEKVQQLRKEYMALHEKWVQHCAMLDEQSRVLASETEVVQPAGRTTRRSAATLGDAVRSDLEMEQIIASLGNDEATDPAHLSLRNLATIPDMISVTHGKVDYVYDDTNHVVEHQPDEYYGPHTGIHDWTEEEKRVFLDKFAAYPKQFGIIAGYLPDKTPAQCVAFYYLHKKKMIDFRRVVSQYAPSKRRRRGMGRKKGNALLADIRKHDAEVSHGS</sequence>
<name>A0A2A9NM12_9AGAR</name>
<dbReference type="InterPro" id="IPR017884">
    <property type="entry name" value="SANT_dom"/>
</dbReference>
<keyword evidence="3" id="KW-1185">Reference proteome</keyword>
<dbReference type="PANTHER" id="PTHR13992:SF39">
    <property type="entry name" value="SMRTER, ISOFORM G"/>
    <property type="match status" value="1"/>
</dbReference>
<dbReference type="SMART" id="SM00717">
    <property type="entry name" value="SANT"/>
    <property type="match status" value="1"/>
</dbReference>
<dbReference type="EMBL" id="KZ302032">
    <property type="protein sequence ID" value="PFH49351.1"/>
    <property type="molecule type" value="Genomic_DNA"/>
</dbReference>
<dbReference type="SUPFAM" id="SSF46689">
    <property type="entry name" value="Homeodomain-like"/>
    <property type="match status" value="1"/>
</dbReference>
<evidence type="ECO:0000313" key="3">
    <source>
        <dbReference type="Proteomes" id="UP000242287"/>
    </source>
</evidence>
<dbReference type="InterPro" id="IPR001005">
    <property type="entry name" value="SANT/Myb"/>
</dbReference>
<dbReference type="GO" id="GO:0034967">
    <property type="term" value="C:Set3 complex"/>
    <property type="evidence" value="ECO:0007669"/>
    <property type="project" value="TreeGrafter"/>
</dbReference>
<organism evidence="2 3">
    <name type="scientific">Amanita thiersii Skay4041</name>
    <dbReference type="NCBI Taxonomy" id="703135"/>
    <lineage>
        <taxon>Eukaryota</taxon>
        <taxon>Fungi</taxon>
        <taxon>Dikarya</taxon>
        <taxon>Basidiomycota</taxon>
        <taxon>Agaricomycotina</taxon>
        <taxon>Agaricomycetes</taxon>
        <taxon>Agaricomycetidae</taxon>
        <taxon>Agaricales</taxon>
        <taxon>Pluteineae</taxon>
        <taxon>Amanitaceae</taxon>
        <taxon>Amanita</taxon>
    </lineage>
</organism>
<dbReference type="Proteomes" id="UP000242287">
    <property type="component" value="Unassembled WGS sequence"/>
</dbReference>
<dbReference type="PANTHER" id="PTHR13992">
    <property type="entry name" value="NUCLEAR RECEPTOR CO-REPRESSOR RELATED NCOR"/>
    <property type="match status" value="1"/>
</dbReference>
<dbReference type="STRING" id="703135.A0A2A9NM12"/>
<dbReference type="Gene3D" id="1.10.10.60">
    <property type="entry name" value="Homeodomain-like"/>
    <property type="match status" value="1"/>
</dbReference>
<dbReference type="GO" id="GO:0006357">
    <property type="term" value="P:regulation of transcription by RNA polymerase II"/>
    <property type="evidence" value="ECO:0007669"/>
    <property type="project" value="TreeGrafter"/>
</dbReference>
<feature type="non-terminal residue" evidence="2">
    <location>
        <position position="293"/>
    </location>
</feature>